<dbReference type="SUPFAM" id="SSF53383">
    <property type="entry name" value="PLP-dependent transferases"/>
    <property type="match status" value="1"/>
</dbReference>
<dbReference type="PANTHER" id="PTHR30244:SF34">
    <property type="entry name" value="DTDP-4-AMINO-4,6-DIDEOXYGALACTOSE TRANSAMINASE"/>
    <property type="match status" value="1"/>
</dbReference>
<accession>A0A382EL62</accession>
<dbReference type="AlphaFoldDB" id="A0A382EL62"/>
<proteinExistence type="predicted"/>
<gene>
    <name evidence="1" type="ORF">METZ01_LOCUS204284</name>
</gene>
<protein>
    <recommendedName>
        <fullName evidence="2">CDP-4-keto-6-deoxy-D-glucose-3-dehydrase</fullName>
    </recommendedName>
</protein>
<dbReference type="InterPro" id="IPR015422">
    <property type="entry name" value="PyrdxlP-dep_Trfase_small"/>
</dbReference>
<reference evidence="1" key="1">
    <citation type="submission" date="2018-05" db="EMBL/GenBank/DDBJ databases">
        <authorList>
            <person name="Lanie J.A."/>
            <person name="Ng W.-L."/>
            <person name="Kazmierczak K.M."/>
            <person name="Andrzejewski T.M."/>
            <person name="Davidsen T.M."/>
            <person name="Wayne K.J."/>
            <person name="Tettelin H."/>
            <person name="Glass J.I."/>
            <person name="Rusch D."/>
            <person name="Podicherti R."/>
            <person name="Tsui H.-C.T."/>
            <person name="Winkler M.E."/>
        </authorList>
    </citation>
    <scope>NUCLEOTIDE SEQUENCE</scope>
</reference>
<dbReference type="GO" id="GO:0000271">
    <property type="term" value="P:polysaccharide biosynthetic process"/>
    <property type="evidence" value="ECO:0007669"/>
    <property type="project" value="TreeGrafter"/>
</dbReference>
<dbReference type="EMBL" id="UINC01045095">
    <property type="protein sequence ID" value="SVB51430.1"/>
    <property type="molecule type" value="Genomic_DNA"/>
</dbReference>
<sequence>MENNISRSDLDAVIRFLKQDEPILTHSKQVRAFEREWSKWLGVKYSVFVNSGSSANLLTLTALRETHGLGEIIVPPLTWVSDIAAVLQCGFKPVFADIHPRTLGLHDAQVLSKITKRTKAVFLTHILGYNALTQRLLDELASRGIPLIEDVSESHGATFCGRKLGTYGLMSNFSYYYAHHLSTIEGGMICTNDRSLFDILQMLRSHGMVRESSSEKVKRAYRRKHPDLNPDFIFAFPAYNVRPTEIGAILGRAQLRRLNSNNRIRVKNMNLFLDSLDPAIYQTEFEREGSSSYAFTLVLRKANRAFCKKVMSLLSRHGVEFRRGTSGGGNQLRQPYLQKLVGPNFAKRFPICEHIHFFGFYLGNYPTLKRHKIRTLCEKLNGL</sequence>
<evidence type="ECO:0008006" key="2">
    <source>
        <dbReference type="Google" id="ProtNLM"/>
    </source>
</evidence>
<dbReference type="GO" id="GO:0030170">
    <property type="term" value="F:pyridoxal phosphate binding"/>
    <property type="evidence" value="ECO:0007669"/>
    <property type="project" value="TreeGrafter"/>
</dbReference>
<dbReference type="GO" id="GO:0008483">
    <property type="term" value="F:transaminase activity"/>
    <property type="evidence" value="ECO:0007669"/>
    <property type="project" value="TreeGrafter"/>
</dbReference>
<dbReference type="PIRSF" id="PIRSF000390">
    <property type="entry name" value="PLP_StrS"/>
    <property type="match status" value="1"/>
</dbReference>
<dbReference type="InterPro" id="IPR015421">
    <property type="entry name" value="PyrdxlP-dep_Trfase_major"/>
</dbReference>
<evidence type="ECO:0000313" key="1">
    <source>
        <dbReference type="EMBL" id="SVB51430.1"/>
    </source>
</evidence>
<dbReference type="Gene3D" id="3.90.1150.10">
    <property type="entry name" value="Aspartate Aminotransferase, domain 1"/>
    <property type="match status" value="1"/>
</dbReference>
<dbReference type="InterPro" id="IPR000653">
    <property type="entry name" value="DegT/StrS_aminotransferase"/>
</dbReference>
<dbReference type="Gene3D" id="3.40.640.10">
    <property type="entry name" value="Type I PLP-dependent aspartate aminotransferase-like (Major domain)"/>
    <property type="match status" value="1"/>
</dbReference>
<dbReference type="PANTHER" id="PTHR30244">
    <property type="entry name" value="TRANSAMINASE"/>
    <property type="match status" value="1"/>
</dbReference>
<organism evidence="1">
    <name type="scientific">marine metagenome</name>
    <dbReference type="NCBI Taxonomy" id="408172"/>
    <lineage>
        <taxon>unclassified sequences</taxon>
        <taxon>metagenomes</taxon>
        <taxon>ecological metagenomes</taxon>
    </lineage>
</organism>
<dbReference type="InterPro" id="IPR015424">
    <property type="entry name" value="PyrdxlP-dep_Trfase"/>
</dbReference>
<name>A0A382EL62_9ZZZZ</name>
<dbReference type="Pfam" id="PF01041">
    <property type="entry name" value="DegT_DnrJ_EryC1"/>
    <property type="match status" value="1"/>
</dbReference>